<keyword evidence="3" id="KW-1185">Reference proteome</keyword>
<organism evidence="2 3">
    <name type="scientific">Eragrostis curvula</name>
    <name type="common">weeping love grass</name>
    <dbReference type="NCBI Taxonomy" id="38414"/>
    <lineage>
        <taxon>Eukaryota</taxon>
        <taxon>Viridiplantae</taxon>
        <taxon>Streptophyta</taxon>
        <taxon>Embryophyta</taxon>
        <taxon>Tracheophyta</taxon>
        <taxon>Spermatophyta</taxon>
        <taxon>Magnoliopsida</taxon>
        <taxon>Liliopsida</taxon>
        <taxon>Poales</taxon>
        <taxon>Poaceae</taxon>
        <taxon>PACMAD clade</taxon>
        <taxon>Chloridoideae</taxon>
        <taxon>Eragrostideae</taxon>
        <taxon>Eragrostidinae</taxon>
        <taxon>Eragrostis</taxon>
    </lineage>
</organism>
<dbReference type="Gene3D" id="3.80.10.10">
    <property type="entry name" value="Ribonuclease Inhibitor"/>
    <property type="match status" value="1"/>
</dbReference>
<dbReference type="Proteomes" id="UP000324897">
    <property type="component" value="Unassembled WGS sequence"/>
</dbReference>
<dbReference type="AlphaFoldDB" id="A0A5J9ST12"/>
<reference evidence="2 3" key="1">
    <citation type="journal article" date="2019" name="Sci. Rep.">
        <title>A high-quality genome of Eragrostis curvula grass provides insights into Poaceae evolution and supports new strategies to enhance forage quality.</title>
        <authorList>
            <person name="Carballo J."/>
            <person name="Santos B.A.C.M."/>
            <person name="Zappacosta D."/>
            <person name="Garbus I."/>
            <person name="Selva J.P."/>
            <person name="Gallo C.A."/>
            <person name="Diaz A."/>
            <person name="Albertini E."/>
            <person name="Caccamo M."/>
            <person name="Echenique V."/>
        </authorList>
    </citation>
    <scope>NUCLEOTIDE SEQUENCE [LARGE SCALE GENOMIC DNA]</scope>
    <source>
        <strain evidence="3">cv. Victoria</strain>
        <tissue evidence="2">Leaf</tissue>
    </source>
</reference>
<proteinExistence type="predicted"/>
<dbReference type="OrthoDB" id="643837at2759"/>
<evidence type="ECO:0000313" key="2">
    <source>
        <dbReference type="EMBL" id="TVU02054.1"/>
    </source>
</evidence>
<dbReference type="PANTHER" id="PTHR38926:SF74">
    <property type="entry name" value="OS08G0193600 PROTEIN"/>
    <property type="match status" value="1"/>
</dbReference>
<name>A0A5J9ST12_9POAL</name>
<comment type="caution">
    <text evidence="2">The sequence shown here is derived from an EMBL/GenBank/DDBJ whole genome shotgun (WGS) entry which is preliminary data.</text>
</comment>
<gene>
    <name evidence="2" type="ORF">EJB05_52420</name>
</gene>
<dbReference type="EMBL" id="RWGY01000361">
    <property type="protein sequence ID" value="TVU02054.1"/>
    <property type="molecule type" value="Genomic_DNA"/>
</dbReference>
<evidence type="ECO:0000313" key="3">
    <source>
        <dbReference type="Proteomes" id="UP000324897"/>
    </source>
</evidence>
<dbReference type="Gramene" id="TVU02054">
    <property type="protein sequence ID" value="TVU02054"/>
    <property type="gene ID" value="EJB05_52420"/>
</dbReference>
<dbReference type="SUPFAM" id="SSF52047">
    <property type="entry name" value="RNI-like"/>
    <property type="match status" value="1"/>
</dbReference>
<evidence type="ECO:0000256" key="1">
    <source>
        <dbReference type="SAM" id="MobiDB-lite"/>
    </source>
</evidence>
<feature type="non-terminal residue" evidence="2">
    <location>
        <position position="1"/>
    </location>
</feature>
<feature type="region of interest" description="Disordered" evidence="1">
    <location>
        <begin position="1"/>
        <end position="27"/>
    </location>
</feature>
<dbReference type="PANTHER" id="PTHR38926">
    <property type="entry name" value="F-BOX DOMAIN CONTAINING PROTEIN, EXPRESSED"/>
    <property type="match status" value="1"/>
</dbReference>
<protein>
    <recommendedName>
        <fullName evidence="4">F-box domain-containing protein</fullName>
    </recommendedName>
</protein>
<evidence type="ECO:0008006" key="4">
    <source>
        <dbReference type="Google" id="ProtNLM"/>
    </source>
</evidence>
<dbReference type="InterPro" id="IPR032675">
    <property type="entry name" value="LRR_dom_sf"/>
</dbReference>
<sequence>MSSCGANSRRKRRKQTMPPDSSSTAPAARDWAALPRDVLFDVFLKLGAELACTAWQRVALEEPALWRRIGYHALREMTWRRPFGADAEMAMARVALARAAGQCEAFRGDLDYEDLPYLVERAPSLKTLDIKDFSNYDGTEELIVALEKLPLLEDFQIHFTQSVERGHEMLRSVCQACPNLKNLMLMFAGAWDLECDEEDFCMEPMDGEIPMMHKLRTLTLYECDLTGKGLKGILDNCPLLESLHITGYFNKREMNEELRLKCARVKNLILPTTLNPEDRCYSEFLGYSDSEEESEE</sequence>
<accession>A0A5J9ST12</accession>